<dbReference type="GO" id="GO:0016020">
    <property type="term" value="C:membrane"/>
    <property type="evidence" value="ECO:0007669"/>
    <property type="project" value="UniProtKB-SubCell"/>
</dbReference>
<feature type="transmembrane region" description="Helical" evidence="6">
    <location>
        <begin position="143"/>
        <end position="162"/>
    </location>
</feature>
<accession>A0AAU7VPU3</accession>
<evidence type="ECO:0000256" key="2">
    <source>
        <dbReference type="ARBA" id="ARBA00022448"/>
    </source>
</evidence>
<reference evidence="7" key="2">
    <citation type="submission" date="2024-06" db="EMBL/GenBank/DDBJ databases">
        <authorList>
            <person name="Petrova K.O."/>
            <person name="Toshchakov S.V."/>
            <person name="Boltjanskaja Y.V."/>
            <person name="Kevbrin V."/>
        </authorList>
    </citation>
    <scope>NUCLEOTIDE SEQUENCE</scope>
    <source>
        <strain evidence="7">Z-910T</strain>
    </source>
</reference>
<evidence type="ECO:0000256" key="5">
    <source>
        <dbReference type="ARBA" id="ARBA00023136"/>
    </source>
</evidence>
<organism evidence="7">
    <name type="scientific">Proteinivorax tanatarense</name>
    <dbReference type="NCBI Taxonomy" id="1260629"/>
    <lineage>
        <taxon>Bacteria</taxon>
        <taxon>Bacillati</taxon>
        <taxon>Bacillota</taxon>
        <taxon>Clostridia</taxon>
        <taxon>Eubacteriales</taxon>
        <taxon>Proteinivoracaceae</taxon>
        <taxon>Proteinivorax</taxon>
    </lineage>
</organism>
<feature type="transmembrane region" description="Helical" evidence="6">
    <location>
        <begin position="12"/>
        <end position="31"/>
    </location>
</feature>
<keyword evidence="5 6" id="KW-0472">Membrane</keyword>
<dbReference type="PRINTS" id="PR00176">
    <property type="entry name" value="NANEUSMPORT"/>
</dbReference>
<dbReference type="InterPro" id="IPR037272">
    <property type="entry name" value="SNS_sf"/>
</dbReference>
<dbReference type="Pfam" id="PF00209">
    <property type="entry name" value="SNF"/>
    <property type="match status" value="2"/>
</dbReference>
<keyword evidence="3 6" id="KW-0812">Transmembrane</keyword>
<dbReference type="EMBL" id="CP158367">
    <property type="protein sequence ID" value="XBX76084.1"/>
    <property type="molecule type" value="Genomic_DNA"/>
</dbReference>
<evidence type="ECO:0000313" key="7">
    <source>
        <dbReference type="EMBL" id="XBX76084.1"/>
    </source>
</evidence>
<dbReference type="CDD" id="cd10336">
    <property type="entry name" value="SLC6sbd_Tyt1-Like"/>
    <property type="match status" value="1"/>
</dbReference>
<keyword evidence="4 6" id="KW-1133">Transmembrane helix</keyword>
<keyword evidence="2" id="KW-0813">Transport</keyword>
<sequence length="453" mass="48847">MSNKRDQFGSNLGFIMAAAGSAIGLGNIWRFPTVVGQSGGGAFVMLYLLIILAIGVPIMIAELSVGRKGQRSIVGAFSEIIPGTKFRITGILGTIAGFIILSFYSVIAGWGLAYIFKFLTGSFAGLDNDAIANVFTDLVTNPFWAIAWHFIFMTITVSVVIGGIKNGIEKVSKTLMPILFFLLVALAIRSITLDGAMEGLAWFLTPDFSQITIGTVLSALGQVFFTLSLGMGAIMTYGTYLSKKENLPKSAVMISIADLGIAVLAGIIIIPAVFAFGLDPDSGPGLIFITLPAVFGEMPFGNFFGTLFFVLFSIAAVTSAISLLEVTVSYFIDELKWSRKKASILAGIAIFILGIPSALGEGVWSSFTILGNTFLDFADSLTAVYILPLVGLLTVTFVGWVWKPENALKHIEEEGNTFSMGKYWAFLVKWILPIILFYILASGIWDSLREILF</sequence>
<proteinExistence type="predicted"/>
<feature type="transmembrane region" description="Helical" evidence="6">
    <location>
        <begin position="211"/>
        <end position="240"/>
    </location>
</feature>
<dbReference type="AlphaFoldDB" id="A0AAU7VPU3"/>
<feature type="transmembrane region" description="Helical" evidence="6">
    <location>
        <begin position="344"/>
        <end position="364"/>
    </location>
</feature>
<dbReference type="RefSeq" id="WP_350344818.1">
    <property type="nucleotide sequence ID" value="NZ_CP158367.1"/>
</dbReference>
<dbReference type="PROSITE" id="PS50267">
    <property type="entry name" value="NA_NEUROTRAN_SYMP_3"/>
    <property type="match status" value="1"/>
</dbReference>
<dbReference type="SUPFAM" id="SSF161070">
    <property type="entry name" value="SNF-like"/>
    <property type="match status" value="1"/>
</dbReference>
<comment type="subcellular location">
    <subcellularLocation>
        <location evidence="1">Membrane</location>
        <topology evidence="1">Multi-pass membrane protein</topology>
    </subcellularLocation>
</comment>
<protein>
    <submittedName>
        <fullName evidence="7">Sodium-dependent transporter</fullName>
    </submittedName>
</protein>
<name>A0AAU7VPU3_9FIRM</name>
<dbReference type="InterPro" id="IPR000175">
    <property type="entry name" value="Na/ntran_symport"/>
</dbReference>
<evidence type="ECO:0000256" key="1">
    <source>
        <dbReference type="ARBA" id="ARBA00004141"/>
    </source>
</evidence>
<dbReference type="PANTHER" id="PTHR42948">
    <property type="entry name" value="TRANSPORTER"/>
    <property type="match status" value="1"/>
</dbReference>
<feature type="transmembrane region" description="Helical" evidence="6">
    <location>
        <begin position="384"/>
        <end position="402"/>
    </location>
</feature>
<reference evidence="7" key="1">
    <citation type="journal article" date="2013" name="Extremophiles">
        <title>Proteinivorax tanatarense gen. nov., sp. nov., an anaerobic, haloalkaliphilic, proteolytic bacterium isolated from a decaying algal bloom, and proposal of Proteinivoraceae fam. nov.</title>
        <authorList>
            <person name="Kevbrin V."/>
            <person name="Boltyanskaya Y."/>
            <person name="Zhilina T."/>
            <person name="Kolganova T."/>
            <person name="Lavrentjeva E."/>
            <person name="Kuznetsov B."/>
        </authorList>
    </citation>
    <scope>NUCLEOTIDE SEQUENCE</scope>
    <source>
        <strain evidence="7">Z-910T</strain>
    </source>
</reference>
<feature type="transmembrane region" description="Helical" evidence="6">
    <location>
        <begin position="307"/>
        <end position="332"/>
    </location>
</feature>
<gene>
    <name evidence="7" type="ORF">PRVXT_001259</name>
</gene>
<feature type="transmembrane region" description="Helical" evidence="6">
    <location>
        <begin position="423"/>
        <end position="445"/>
    </location>
</feature>
<evidence type="ECO:0000256" key="4">
    <source>
        <dbReference type="ARBA" id="ARBA00022989"/>
    </source>
</evidence>
<dbReference type="PANTHER" id="PTHR42948:SF1">
    <property type="entry name" value="TRANSPORTER"/>
    <property type="match status" value="1"/>
</dbReference>
<feature type="transmembrane region" description="Helical" evidence="6">
    <location>
        <begin position="86"/>
        <end position="116"/>
    </location>
</feature>
<feature type="transmembrane region" description="Helical" evidence="6">
    <location>
        <begin position="43"/>
        <end position="65"/>
    </location>
</feature>
<dbReference type="InterPro" id="IPR047218">
    <property type="entry name" value="YocR/YhdH-like"/>
</dbReference>
<feature type="transmembrane region" description="Helical" evidence="6">
    <location>
        <begin position="252"/>
        <end position="276"/>
    </location>
</feature>
<evidence type="ECO:0000256" key="3">
    <source>
        <dbReference type="ARBA" id="ARBA00022692"/>
    </source>
</evidence>
<dbReference type="NCBIfam" id="NF037979">
    <property type="entry name" value="Na_transp"/>
    <property type="match status" value="1"/>
</dbReference>
<feature type="transmembrane region" description="Helical" evidence="6">
    <location>
        <begin position="174"/>
        <end position="191"/>
    </location>
</feature>
<evidence type="ECO:0000256" key="6">
    <source>
        <dbReference type="SAM" id="Phobius"/>
    </source>
</evidence>